<accession>A0ACC2NU88</accession>
<evidence type="ECO:0000313" key="1">
    <source>
        <dbReference type="EMBL" id="KAJ8674753.1"/>
    </source>
</evidence>
<proteinExistence type="predicted"/>
<dbReference type="Proteomes" id="UP001239111">
    <property type="component" value="Chromosome 2"/>
</dbReference>
<organism evidence="1 2">
    <name type="scientific">Eretmocerus hayati</name>
    <dbReference type="NCBI Taxonomy" id="131215"/>
    <lineage>
        <taxon>Eukaryota</taxon>
        <taxon>Metazoa</taxon>
        <taxon>Ecdysozoa</taxon>
        <taxon>Arthropoda</taxon>
        <taxon>Hexapoda</taxon>
        <taxon>Insecta</taxon>
        <taxon>Pterygota</taxon>
        <taxon>Neoptera</taxon>
        <taxon>Endopterygota</taxon>
        <taxon>Hymenoptera</taxon>
        <taxon>Apocrita</taxon>
        <taxon>Proctotrupomorpha</taxon>
        <taxon>Chalcidoidea</taxon>
        <taxon>Aphelinidae</taxon>
        <taxon>Aphelininae</taxon>
        <taxon>Eretmocerus</taxon>
    </lineage>
</organism>
<comment type="caution">
    <text evidence="1">The sequence shown here is derived from an EMBL/GenBank/DDBJ whole genome shotgun (WGS) entry which is preliminary data.</text>
</comment>
<sequence>MGRLKLPNDHVDRSENTQANVAMFHAITSRNIKKLRKALVAGAKPTKVNQRGHCPLHLALHQILSYGPTQRLARCKGHYDGDNHLSNISYQRIASDFKDDESTTDDDSDASDDCSDFGHWKDYGSQYRDNSCRYRRSDSAKIAKVLQAEKAQLPMRSLQVVAEMVDLLLKHGADPNCESQEGETLLYQVIRFKSDRTNIYALESATKLIDLFFSYGVCWSYSSKNPRFDPFRLALKKRNWQALRLFVDYDYQLNMNKAKLFRIPSWNAVLKVDVFEILARAGFIDVNTKDRDGLTAFYTVILCDELFSMDRVKMMLDLGGKINRIDHRRNGSLMYLAADRGQLEIHEYNELIRSLVTHGGDLLKHYKSNKPTPMALILRYAPWDLVEWCLDRIFESGKTMEEVEAINPLSEAIGGHRGLLEKLIVKGFDVDRKEANTQSSALSYAVDRYASYDDVKTLLEWGANVNSANKMGNTSLHESCETWYEGAEDRTELLLMYGADINSRNSKWKLPFDILMAPDYYNPNTQNQMAKCLVRQIVLEQSQKHAAQCEGDYDSDSDSSESSDEVIDSDNNSDSEDDGSCTVDSNANDNGSDIDPWKGYNSLDDSEHSDSSCSCRSYTSCGQGAKTIMTLQAEKVQVVADMVELLLEQGADPNCRCKGGKTLLYNVIRIKNEQTNIQALESASKLVNLFFSFGVNWSYSTKKSRFNPFCLALKRKNDEALRLFLEHGFQLDKINVPLSIRRFRSWNPILVMNVFEVLAQAGIFPVNVKSKEGFTALYTLICSKLFSMERAKFIVSLGAKINTVEDIVGGSLMYLATQDESLDDNTYCQLIRLLVTHGGDLIENYGYGSPPPLSMVISHGNWNLVEWCVDRAIESGKTMDELNAINPLSEAMGYEKIFNGLILRGLDVNHKDSFGSTVLHKADVQYSITLLEWGADVNSANKWGHIPLHDSCNICSEPLTELLLSYGADINCRSHRNELPLDIVMNSRHGFETQEKVMKRIVAQVVIQQSEGRPVDDQYMTYIRNNLSDFYHQCQTEIAVAQTSSFTHLLTFYNLLTSNNLRYHFRYGFSYDPSVSDILLCQYPIYGKRMSDRLLRAQQQNELFTKAEQSLSRILGFDHHAFHLIFDKIMRTLSQLDLYNLGRT</sequence>
<name>A0ACC2NU88_9HYME</name>
<reference evidence="1" key="1">
    <citation type="submission" date="2023-04" db="EMBL/GenBank/DDBJ databases">
        <title>A chromosome-level genome assembly of the parasitoid wasp Eretmocerus hayati.</title>
        <authorList>
            <person name="Zhong Y."/>
            <person name="Liu S."/>
            <person name="Liu Y."/>
        </authorList>
    </citation>
    <scope>NUCLEOTIDE SEQUENCE</scope>
    <source>
        <strain evidence="1">ZJU_SS_LIU_2023</strain>
    </source>
</reference>
<dbReference type="EMBL" id="CM056742">
    <property type="protein sequence ID" value="KAJ8674753.1"/>
    <property type="molecule type" value="Genomic_DNA"/>
</dbReference>
<protein>
    <submittedName>
        <fullName evidence="1">Uncharacterized protein</fullName>
    </submittedName>
</protein>
<evidence type="ECO:0000313" key="2">
    <source>
        <dbReference type="Proteomes" id="UP001239111"/>
    </source>
</evidence>
<gene>
    <name evidence="1" type="ORF">QAD02_010539</name>
</gene>
<keyword evidence="2" id="KW-1185">Reference proteome</keyword>